<comment type="similarity">
    <text evidence="9">Belongs to the methyl-accepting chemotaxis (MCP) protein family.</text>
</comment>
<evidence type="ECO:0000256" key="4">
    <source>
        <dbReference type="ARBA" id="ARBA00022500"/>
    </source>
</evidence>
<feature type="transmembrane region" description="Helical" evidence="11">
    <location>
        <begin position="191"/>
        <end position="210"/>
    </location>
</feature>
<evidence type="ECO:0000256" key="8">
    <source>
        <dbReference type="ARBA" id="ARBA00023224"/>
    </source>
</evidence>
<feature type="domain" description="HAMP" evidence="13">
    <location>
        <begin position="211"/>
        <end position="263"/>
    </location>
</feature>
<dbReference type="CDD" id="cd11386">
    <property type="entry name" value="MCP_signal"/>
    <property type="match status" value="1"/>
</dbReference>
<dbReference type="SMART" id="SM00283">
    <property type="entry name" value="MA"/>
    <property type="match status" value="1"/>
</dbReference>
<dbReference type="InterPro" id="IPR004090">
    <property type="entry name" value="Chemotax_Me-accpt_rcpt"/>
</dbReference>
<reference evidence="14 15" key="1">
    <citation type="submission" date="2016-11" db="EMBL/GenBank/DDBJ databases">
        <authorList>
            <person name="Jaros S."/>
            <person name="Januszkiewicz K."/>
            <person name="Wedrychowicz H."/>
        </authorList>
    </citation>
    <scope>NUCLEOTIDE SEQUENCE [LARGE SCALE GENOMIC DNA]</scope>
    <source>
        <strain evidence="14 15">LMG 26898</strain>
    </source>
</reference>
<keyword evidence="7 11" id="KW-0472">Membrane</keyword>
<dbReference type="PRINTS" id="PR00260">
    <property type="entry name" value="CHEMTRNSDUCR"/>
</dbReference>
<dbReference type="GO" id="GO:0004888">
    <property type="term" value="F:transmembrane signaling receptor activity"/>
    <property type="evidence" value="ECO:0007669"/>
    <property type="project" value="InterPro"/>
</dbReference>
<dbReference type="Gene3D" id="1.10.287.950">
    <property type="entry name" value="Methyl-accepting chemotaxis protein"/>
    <property type="match status" value="1"/>
</dbReference>
<evidence type="ECO:0000256" key="3">
    <source>
        <dbReference type="ARBA" id="ARBA00022481"/>
    </source>
</evidence>
<dbReference type="GO" id="GO:0006935">
    <property type="term" value="P:chemotaxis"/>
    <property type="evidence" value="ECO:0007669"/>
    <property type="project" value="UniProtKB-KW"/>
</dbReference>
<organism evidence="14 15">
    <name type="scientific">Pseudomonas asturiensis</name>
    <dbReference type="NCBI Taxonomy" id="1190415"/>
    <lineage>
        <taxon>Bacteria</taxon>
        <taxon>Pseudomonadati</taxon>
        <taxon>Pseudomonadota</taxon>
        <taxon>Gammaproteobacteria</taxon>
        <taxon>Pseudomonadales</taxon>
        <taxon>Pseudomonadaceae</taxon>
        <taxon>Pseudomonas</taxon>
    </lineage>
</organism>
<dbReference type="FunFam" id="1.10.287.950:FF:000001">
    <property type="entry name" value="Methyl-accepting chemotaxis sensory transducer"/>
    <property type="match status" value="1"/>
</dbReference>
<keyword evidence="4" id="KW-0145">Chemotaxis</keyword>
<dbReference type="GO" id="GO:0007165">
    <property type="term" value="P:signal transduction"/>
    <property type="evidence" value="ECO:0007669"/>
    <property type="project" value="UniProtKB-KW"/>
</dbReference>
<comment type="subcellular location">
    <subcellularLocation>
        <location evidence="1">Cell membrane</location>
        <topology evidence="1">Multi-pass membrane protein</topology>
    </subcellularLocation>
</comment>
<dbReference type="CDD" id="cd06225">
    <property type="entry name" value="HAMP"/>
    <property type="match status" value="1"/>
</dbReference>
<evidence type="ECO:0000256" key="2">
    <source>
        <dbReference type="ARBA" id="ARBA00022475"/>
    </source>
</evidence>
<evidence type="ECO:0000256" key="1">
    <source>
        <dbReference type="ARBA" id="ARBA00004651"/>
    </source>
</evidence>
<dbReference type="PANTHER" id="PTHR32089">
    <property type="entry name" value="METHYL-ACCEPTING CHEMOTAXIS PROTEIN MCPB"/>
    <property type="match status" value="1"/>
</dbReference>
<dbReference type="InterPro" id="IPR004089">
    <property type="entry name" value="MCPsignal_dom"/>
</dbReference>
<dbReference type="InterPro" id="IPR024478">
    <property type="entry name" value="HlyB_4HB_MCP"/>
</dbReference>
<evidence type="ECO:0000256" key="7">
    <source>
        <dbReference type="ARBA" id="ARBA00023136"/>
    </source>
</evidence>
<evidence type="ECO:0000313" key="15">
    <source>
        <dbReference type="Proteomes" id="UP000183983"/>
    </source>
</evidence>
<feature type="transmembrane region" description="Helical" evidence="11">
    <location>
        <begin position="12"/>
        <end position="32"/>
    </location>
</feature>
<feature type="domain" description="Methyl-accepting transducer" evidence="12">
    <location>
        <begin position="268"/>
        <end position="504"/>
    </location>
</feature>
<evidence type="ECO:0000256" key="9">
    <source>
        <dbReference type="ARBA" id="ARBA00029447"/>
    </source>
</evidence>
<dbReference type="Pfam" id="PF12729">
    <property type="entry name" value="4HB_MCP_1"/>
    <property type="match status" value="1"/>
</dbReference>
<dbReference type="OrthoDB" id="8724574at2"/>
<proteinExistence type="inferred from homology"/>
<dbReference type="GO" id="GO:0005886">
    <property type="term" value="C:plasma membrane"/>
    <property type="evidence" value="ECO:0007669"/>
    <property type="project" value="UniProtKB-SubCell"/>
</dbReference>
<dbReference type="Proteomes" id="UP000183983">
    <property type="component" value="Unassembled WGS sequence"/>
</dbReference>
<dbReference type="STRING" id="1190415.SAMN05216593_10727"/>
<evidence type="ECO:0000259" key="13">
    <source>
        <dbReference type="PROSITE" id="PS50885"/>
    </source>
</evidence>
<dbReference type="EMBL" id="FRDA01000007">
    <property type="protein sequence ID" value="SHN07596.1"/>
    <property type="molecule type" value="Genomic_DNA"/>
</dbReference>
<dbReference type="Gene3D" id="6.10.340.10">
    <property type="match status" value="1"/>
</dbReference>
<evidence type="ECO:0000313" key="14">
    <source>
        <dbReference type="EMBL" id="SHN07596.1"/>
    </source>
</evidence>
<dbReference type="PROSITE" id="PS50885">
    <property type="entry name" value="HAMP"/>
    <property type="match status" value="1"/>
</dbReference>
<accession>A0A1M7NU93</accession>
<dbReference type="Pfam" id="PF00015">
    <property type="entry name" value="MCPsignal"/>
    <property type="match status" value="1"/>
</dbReference>
<dbReference type="InterPro" id="IPR003660">
    <property type="entry name" value="HAMP_dom"/>
</dbReference>
<dbReference type="SUPFAM" id="SSF58104">
    <property type="entry name" value="Methyl-accepting chemotaxis protein (MCP) signaling domain"/>
    <property type="match status" value="1"/>
</dbReference>
<evidence type="ECO:0000256" key="6">
    <source>
        <dbReference type="ARBA" id="ARBA00022989"/>
    </source>
</evidence>
<evidence type="ECO:0000256" key="5">
    <source>
        <dbReference type="ARBA" id="ARBA00022692"/>
    </source>
</evidence>
<evidence type="ECO:0000256" key="10">
    <source>
        <dbReference type="PROSITE-ProRule" id="PRU00284"/>
    </source>
</evidence>
<keyword evidence="6 11" id="KW-1133">Transmembrane helix</keyword>
<dbReference type="SMART" id="SM00304">
    <property type="entry name" value="HAMP"/>
    <property type="match status" value="2"/>
</dbReference>
<dbReference type="AlphaFoldDB" id="A0A1M7NU93"/>
<sequence>MTLRSLRFSTRAFLSFGIILLLLLGLGVFSMIQIAKMREVVVYTEEVSHAGTRALARIRDNSLGIRVISLRMMLNRDPKLLTPSVDRMNFLIGELDKSMAEYRAVVQPESAKVFTEMESVIARYNQQLVTYQGLSRQDDTPAMLQLLNGTIQELSNQTGDLFNALVKINAQSAALFTADAKLRYESAIQTSVIVLVIAFALTLLLAWVLIRSITAPLRQSVAFARSIAACDLTTRIVIDGKDEVSDLQQALVAMQGSLIDTLRLIGDSSTQMATAAEEMTSITNQTSMDLNSQNAEIQQAATAVNEMTAAVEEVARNAVSTADASSTSSATAHDGRERVSLTIQSIQAMNARVDDASHSVQELAVHSQDIGKILDVIRGVAEQTNLLALNAAIEAARAGEAGRGFAVVADEVRALAGRTQSSTLDIEKVVGAIHAGTSKVVSTMQANNEHALHTLETARHAGAALDEITGAISLIHERNLVIASASEEQAQVAREIDRNLVNIRDLSLQTSEGAGQIDSASQSLSTLSHQLKSMVDRFRL</sequence>
<protein>
    <submittedName>
        <fullName evidence="14">Methyl-accepting chemotaxis protein</fullName>
    </submittedName>
</protein>
<dbReference type="Pfam" id="PF00672">
    <property type="entry name" value="HAMP"/>
    <property type="match status" value="1"/>
</dbReference>
<keyword evidence="3" id="KW-0488">Methylation</keyword>
<keyword evidence="5 11" id="KW-0812">Transmembrane</keyword>
<evidence type="ECO:0000256" key="11">
    <source>
        <dbReference type="SAM" id="Phobius"/>
    </source>
</evidence>
<keyword evidence="8 10" id="KW-0807">Transducer</keyword>
<keyword evidence="2" id="KW-1003">Cell membrane</keyword>
<dbReference type="PROSITE" id="PS50111">
    <property type="entry name" value="CHEMOTAXIS_TRANSDUC_2"/>
    <property type="match status" value="1"/>
</dbReference>
<evidence type="ECO:0000259" key="12">
    <source>
        <dbReference type="PROSITE" id="PS50111"/>
    </source>
</evidence>
<dbReference type="PANTHER" id="PTHR32089:SF120">
    <property type="entry name" value="METHYL-ACCEPTING CHEMOTAXIS PROTEIN TLPQ"/>
    <property type="match status" value="1"/>
</dbReference>
<gene>
    <name evidence="14" type="ORF">SAMN05216593_10727</name>
</gene>
<name>A0A1M7NU93_9PSED</name>